<dbReference type="Gene3D" id="3.40.50.1000">
    <property type="entry name" value="HAD superfamily/HAD-like"/>
    <property type="match status" value="1"/>
</dbReference>
<dbReference type="InterPro" id="IPR011948">
    <property type="entry name" value="Dullard_phosphatase"/>
</dbReference>
<evidence type="ECO:0000256" key="3">
    <source>
        <dbReference type="ARBA" id="ARBA00037324"/>
    </source>
</evidence>
<dbReference type="SUPFAM" id="SSF56784">
    <property type="entry name" value="HAD-like"/>
    <property type="match status" value="1"/>
</dbReference>
<accession>A0AAW2G5K4</accession>
<evidence type="ECO:0000259" key="6">
    <source>
        <dbReference type="PROSITE" id="PS50969"/>
    </source>
</evidence>
<dbReference type="CDD" id="cd07521">
    <property type="entry name" value="HAD_FCP1-like"/>
    <property type="match status" value="1"/>
</dbReference>
<evidence type="ECO:0000256" key="2">
    <source>
        <dbReference type="ARBA" id="ARBA00022912"/>
    </source>
</evidence>
<dbReference type="InterPro" id="IPR036412">
    <property type="entry name" value="HAD-like_sf"/>
</dbReference>
<keyword evidence="2" id="KW-0904">Protein phosphatase</keyword>
<dbReference type="Proteomes" id="UP001430953">
    <property type="component" value="Unassembled WGS sequence"/>
</dbReference>
<proteinExistence type="inferred from homology"/>
<dbReference type="SMART" id="SM00577">
    <property type="entry name" value="CPDc"/>
    <property type="match status" value="1"/>
</dbReference>
<dbReference type="GO" id="GO:0004721">
    <property type="term" value="F:phosphoprotein phosphatase activity"/>
    <property type="evidence" value="ECO:0007669"/>
    <property type="project" value="UniProtKB-KW"/>
</dbReference>
<dbReference type="GO" id="GO:0005634">
    <property type="term" value="C:nucleus"/>
    <property type="evidence" value="ECO:0007669"/>
    <property type="project" value="UniProtKB-ARBA"/>
</dbReference>
<dbReference type="FunFam" id="3.40.50.1000:FF:000015">
    <property type="entry name" value="CTD small phosphatase-like protein 2"/>
    <property type="match status" value="1"/>
</dbReference>
<keyword evidence="1" id="KW-0378">Hydrolase</keyword>
<dbReference type="AlphaFoldDB" id="A0AAW2G5K4"/>
<dbReference type="InterPro" id="IPR023214">
    <property type="entry name" value="HAD_sf"/>
</dbReference>
<evidence type="ECO:0000256" key="4">
    <source>
        <dbReference type="ARBA" id="ARBA00038355"/>
    </source>
</evidence>
<feature type="domain" description="FCP1 homology" evidence="6">
    <location>
        <begin position="351"/>
        <end position="510"/>
    </location>
</feature>
<dbReference type="Pfam" id="PF03031">
    <property type="entry name" value="NIF"/>
    <property type="match status" value="1"/>
</dbReference>
<protein>
    <recommendedName>
        <fullName evidence="6">FCP1 homology domain-containing protein</fullName>
    </recommendedName>
</protein>
<evidence type="ECO:0000313" key="8">
    <source>
        <dbReference type="Proteomes" id="UP001430953"/>
    </source>
</evidence>
<evidence type="ECO:0000313" key="7">
    <source>
        <dbReference type="EMBL" id="KAL0121336.1"/>
    </source>
</evidence>
<feature type="region of interest" description="Disordered" evidence="5">
    <location>
        <begin position="73"/>
        <end position="111"/>
    </location>
</feature>
<reference evidence="7 8" key="1">
    <citation type="submission" date="2023-03" db="EMBL/GenBank/DDBJ databases">
        <title>High recombination rates correlate with genetic variation in Cardiocondyla obscurior ants.</title>
        <authorList>
            <person name="Errbii M."/>
        </authorList>
    </citation>
    <scope>NUCLEOTIDE SEQUENCE [LARGE SCALE GENOMIC DNA]</scope>
    <source>
        <strain evidence="7">Alpha-2009</strain>
        <tissue evidence="7">Whole body</tissue>
    </source>
</reference>
<dbReference type="EMBL" id="JADYXP020000006">
    <property type="protein sequence ID" value="KAL0121336.1"/>
    <property type="molecule type" value="Genomic_DNA"/>
</dbReference>
<organism evidence="7 8">
    <name type="scientific">Cardiocondyla obscurior</name>
    <dbReference type="NCBI Taxonomy" id="286306"/>
    <lineage>
        <taxon>Eukaryota</taxon>
        <taxon>Metazoa</taxon>
        <taxon>Ecdysozoa</taxon>
        <taxon>Arthropoda</taxon>
        <taxon>Hexapoda</taxon>
        <taxon>Insecta</taxon>
        <taxon>Pterygota</taxon>
        <taxon>Neoptera</taxon>
        <taxon>Endopterygota</taxon>
        <taxon>Hymenoptera</taxon>
        <taxon>Apocrita</taxon>
        <taxon>Aculeata</taxon>
        <taxon>Formicoidea</taxon>
        <taxon>Formicidae</taxon>
        <taxon>Myrmicinae</taxon>
        <taxon>Cardiocondyla</taxon>
    </lineage>
</organism>
<dbReference type="PROSITE" id="PS50969">
    <property type="entry name" value="FCP1"/>
    <property type="match status" value="1"/>
</dbReference>
<dbReference type="InterPro" id="IPR004274">
    <property type="entry name" value="FCP1_dom"/>
</dbReference>
<gene>
    <name evidence="7" type="ORF">PUN28_006695</name>
</gene>
<dbReference type="NCBIfam" id="TIGR02251">
    <property type="entry name" value="HIF-SF_euk"/>
    <property type="match status" value="1"/>
</dbReference>
<evidence type="ECO:0000256" key="5">
    <source>
        <dbReference type="SAM" id="MobiDB-lite"/>
    </source>
</evidence>
<comment type="function">
    <text evidence="3">Probable phosphatase.</text>
</comment>
<dbReference type="PANTHER" id="PTHR12210">
    <property type="entry name" value="DULLARD PROTEIN PHOSPHATASE"/>
    <property type="match status" value="1"/>
</dbReference>
<name>A0AAW2G5K4_9HYME</name>
<comment type="caution">
    <text evidence="7">The sequence shown here is derived from an EMBL/GenBank/DDBJ whole genome shotgun (WGS) entry which is preliminary data.</text>
</comment>
<evidence type="ECO:0000256" key="1">
    <source>
        <dbReference type="ARBA" id="ARBA00022801"/>
    </source>
</evidence>
<dbReference type="InterPro" id="IPR050365">
    <property type="entry name" value="TIM50"/>
</dbReference>
<sequence length="534" mass="60599">MWLRSERISRRLRGRLSLNGVTASKTTSHRAQVATARKACKENVLHFATSTPIRRERGPRRRKCITRSMVTSTPLHRASPKDTVISAKSTSPPKVSEESKENWNGGSALPLCSPVTNTDTRSSMIPPVLDLKSSIPSVSSLTCLMSAVSLGSQSDLTCLLDDEGSKNNDATLPSSLHYSSLYAHAETSVEYYSLMHSMSIYNVRTAYNSSDKYFPNGGRYSLIDNNENRSDLSKDQYAIETDSTKYETTAGYPSTKYSIPASMYNINHHPSDTNGNLSDKYDSEDVDSRYHEVEYMEVGSEEIVESCDVENMVTQVQEDWEPFDPYVFIKHLPPLTPAMRARCPALPLKTRSSPEFSLVLDLDETLVHCSLQELSDAAFRFPVVFQDVTYTVFVRTRPYFREFLEHVSSLYEVILFTASKRVYANKLMNLLDPTRKLIKYRLFREHCVCVNGNYIKDLSILGRDLSKTVIIDNSPQAFGYQLENGIPIESWFADRSDNELMKLLPFLENLVNWGGDVRPHIREQFRLFSFLPPD</sequence>
<keyword evidence="8" id="KW-1185">Reference proteome</keyword>
<comment type="similarity">
    <text evidence="4">Belongs to the CTDSPL2 family.</text>
</comment>